<evidence type="ECO:0000313" key="4">
    <source>
        <dbReference type="Proteomes" id="UP000294613"/>
    </source>
</evidence>
<reference evidence="3 4" key="2">
    <citation type="submission" date="2019-03" db="EMBL/GenBank/DDBJ databases">
        <title>Genomic Encyclopedia of Type Strains, Phase IV (KMG-IV): sequencing the most valuable type-strain genomes for metagenomic binning, comparative biology and taxonomic classification.</title>
        <authorList>
            <person name="Goeker M."/>
        </authorList>
    </citation>
    <scope>NUCLEOTIDE SEQUENCE [LARGE SCALE GENOMIC DNA]</scope>
    <source>
        <strain evidence="3 4">DSM 103426</strain>
    </source>
</reference>
<evidence type="ECO:0000313" key="3">
    <source>
        <dbReference type="EMBL" id="TCS63355.1"/>
    </source>
</evidence>
<gene>
    <name evidence="3" type="ORF">EDD74_12919</name>
    <name evidence="2" type="ORF">FAEUMB_14230</name>
</gene>
<keyword evidence="1" id="KW-1133">Transmembrane helix</keyword>
<keyword evidence="1" id="KW-0812">Transmembrane</keyword>
<keyword evidence="1" id="KW-0472">Membrane</keyword>
<dbReference type="AlphaFoldDB" id="A0A4R3JD82"/>
<comment type="caution">
    <text evidence="3">The sequence shown here is derived from an EMBL/GenBank/DDBJ whole genome shotgun (WGS) entry which is preliminary data.</text>
</comment>
<feature type="transmembrane region" description="Helical" evidence="1">
    <location>
        <begin position="6"/>
        <end position="23"/>
    </location>
</feature>
<reference evidence="2 5" key="1">
    <citation type="journal article" date="2018" name="Int. J. Syst. Evol. Microbiol.">
        <title>Draft Genome Sequence of Faecalimonas umbilicata JCM 30896T, an Acetate-Producing Bacterium Isolated from Human Feces.</title>
        <authorList>
            <person name="Sakamoto M."/>
            <person name="Ikeyama N."/>
            <person name="Yuki M."/>
            <person name="Ohkuma M."/>
        </authorList>
    </citation>
    <scope>NUCLEOTIDE SEQUENCE [LARGE SCALE GENOMIC DNA]</scope>
    <source>
        <strain evidence="2 5">EGH7</strain>
    </source>
</reference>
<evidence type="ECO:0000313" key="2">
    <source>
        <dbReference type="EMBL" id="GBU04882.1"/>
    </source>
</evidence>
<dbReference type="Proteomes" id="UP000294613">
    <property type="component" value="Unassembled WGS sequence"/>
</dbReference>
<dbReference type="Proteomes" id="UP000702954">
    <property type="component" value="Unassembled WGS sequence"/>
</dbReference>
<dbReference type="RefSeq" id="WP_116441585.1">
    <property type="nucleotide sequence ID" value="NZ_BHEO01000005.1"/>
</dbReference>
<keyword evidence="5" id="KW-1185">Reference proteome</keyword>
<proteinExistence type="predicted"/>
<organism evidence="3 4">
    <name type="scientific">Faecalimonas umbilicata</name>
    <dbReference type="NCBI Taxonomy" id="1912855"/>
    <lineage>
        <taxon>Bacteria</taxon>
        <taxon>Bacillati</taxon>
        <taxon>Bacillota</taxon>
        <taxon>Clostridia</taxon>
        <taxon>Lachnospirales</taxon>
        <taxon>Lachnospiraceae</taxon>
        <taxon>Faecalimonas</taxon>
    </lineage>
</organism>
<sequence>MFYTVMGVILLGMACIGAVLFIWQDMRDRRNTMPWKKRPPKKGYSEEFLASIEKAYEAAGSIRGMLQIMEEKYPKEKRRAEIALAYLDHSRYKDFETTLDCFSDGSIACKKAIEEVLLREIQKRQALVCREH</sequence>
<accession>A0A4R3JD82</accession>
<dbReference type="EMBL" id="SLZV01000029">
    <property type="protein sequence ID" value="TCS63355.1"/>
    <property type="molecule type" value="Genomic_DNA"/>
</dbReference>
<evidence type="ECO:0000313" key="5">
    <source>
        <dbReference type="Proteomes" id="UP000702954"/>
    </source>
</evidence>
<dbReference type="EMBL" id="BHEO01000005">
    <property type="protein sequence ID" value="GBU04882.1"/>
    <property type="molecule type" value="Genomic_DNA"/>
</dbReference>
<protein>
    <submittedName>
        <fullName evidence="3">Uncharacterized protein</fullName>
    </submittedName>
</protein>
<evidence type="ECO:0000256" key="1">
    <source>
        <dbReference type="SAM" id="Phobius"/>
    </source>
</evidence>
<name>A0A4R3JD82_9FIRM</name>